<reference evidence="1 2" key="1">
    <citation type="journal article" date="2018" name="Mol. Biol. Evol.">
        <title>Broad Genomic Sampling Reveals a Smut Pathogenic Ancestry of the Fungal Clade Ustilaginomycotina.</title>
        <authorList>
            <person name="Kijpornyongpan T."/>
            <person name="Mondo S.J."/>
            <person name="Barry K."/>
            <person name="Sandor L."/>
            <person name="Lee J."/>
            <person name="Lipzen A."/>
            <person name="Pangilinan J."/>
            <person name="LaButti K."/>
            <person name="Hainaut M."/>
            <person name="Henrissat B."/>
            <person name="Grigoriev I.V."/>
            <person name="Spatafora J.W."/>
            <person name="Aime M.C."/>
        </authorList>
    </citation>
    <scope>NUCLEOTIDE SEQUENCE [LARGE SCALE GENOMIC DNA]</scope>
    <source>
        <strain evidence="1 2">SA 807</strain>
    </source>
</reference>
<evidence type="ECO:0000313" key="2">
    <source>
        <dbReference type="Proteomes" id="UP000245626"/>
    </source>
</evidence>
<sequence>MALGRRALNLPLSQPFTNTNTSPLHLHTLSTTSPHLPYDPTRSRWSVLRTVVRPIPLGQILLFFLGGGVENKDKGKSTFPSFLPDQQSREIIQLYPCIPHPVKLHRTYRGENHQPPPTSLALLISFFPSFSDQQSQFLHQAPLTLSAPHLLPSHRHIQ</sequence>
<keyword evidence="2" id="KW-1185">Reference proteome</keyword>
<name>A0ACD0P185_9BASI</name>
<gene>
    <name evidence="1" type="ORF">IE53DRAFT_385760</name>
</gene>
<accession>A0ACD0P185</accession>
<proteinExistence type="predicted"/>
<organism evidence="1 2">
    <name type="scientific">Violaceomyces palustris</name>
    <dbReference type="NCBI Taxonomy" id="1673888"/>
    <lineage>
        <taxon>Eukaryota</taxon>
        <taxon>Fungi</taxon>
        <taxon>Dikarya</taxon>
        <taxon>Basidiomycota</taxon>
        <taxon>Ustilaginomycotina</taxon>
        <taxon>Ustilaginomycetes</taxon>
        <taxon>Violaceomycetales</taxon>
        <taxon>Violaceomycetaceae</taxon>
        <taxon>Violaceomyces</taxon>
    </lineage>
</organism>
<dbReference type="EMBL" id="KZ819812">
    <property type="protein sequence ID" value="PWN51868.1"/>
    <property type="molecule type" value="Genomic_DNA"/>
</dbReference>
<protein>
    <submittedName>
        <fullName evidence="1">Uncharacterized protein</fullName>
    </submittedName>
</protein>
<evidence type="ECO:0000313" key="1">
    <source>
        <dbReference type="EMBL" id="PWN51868.1"/>
    </source>
</evidence>
<dbReference type="Proteomes" id="UP000245626">
    <property type="component" value="Unassembled WGS sequence"/>
</dbReference>